<organism evidence="1 2">
    <name type="scientific">Kyrpidia spormannii</name>
    <dbReference type="NCBI Taxonomy" id="2055160"/>
    <lineage>
        <taxon>Bacteria</taxon>
        <taxon>Bacillati</taxon>
        <taxon>Bacillota</taxon>
        <taxon>Bacilli</taxon>
        <taxon>Bacillales</taxon>
        <taxon>Alicyclobacillaceae</taxon>
        <taxon>Kyrpidia</taxon>
    </lineage>
</organism>
<gene>
    <name evidence="1" type="ORF">FAVT5_2204</name>
</gene>
<sequence>MKVGILTHSFVDGYNGRFERVFAGGLERYMFDLALLLQDLGMRPEIHQLSFQGAFSSQVDGIDVYGHACGPDDAVKVFEQMADAVDGPVIYASFFWHPLRFRPHSIGICHGINWDRGDGSAQEKAQVAGAIQGALDHLQRIVSVDSHFVTYCRSVCTFNDPRKLVFIPNHVDTRRFRPDPGMRRADQVRVLFPRRISWERGVIPMMITTDRILARHPDVVVEFAGDVVEGNPITRVFRFWMKEHPHRHRLLHHVLSFSEMVRAYQRADIVVIPSIFSEGTSFSCLEALSCGAAVVATDVGGLNDLVIDGYNGLLVPPDFEALEAAVGRCIENRGLRRALGRKARETARAFDRSRWRLRWSRVLRPWLAGWAARSPRAVD</sequence>
<keyword evidence="1" id="KW-0808">Transferase</keyword>
<dbReference type="EMBL" id="LR792684">
    <property type="protein sequence ID" value="CAB3393089.1"/>
    <property type="molecule type" value="Genomic_DNA"/>
</dbReference>
<protein>
    <submittedName>
        <fullName evidence="1">Glycosyl transferase family 1</fullName>
    </submittedName>
</protein>
<name>A0ACA8ZBT2_9BACL</name>
<keyword evidence="2" id="KW-1185">Reference proteome</keyword>
<evidence type="ECO:0000313" key="1">
    <source>
        <dbReference type="EMBL" id="CAB3393089.1"/>
    </source>
</evidence>
<dbReference type="Proteomes" id="UP000501793">
    <property type="component" value="Chromosome"/>
</dbReference>
<proteinExistence type="predicted"/>
<reference evidence="1" key="1">
    <citation type="submission" date="2020-04" db="EMBL/GenBank/DDBJ databases">
        <authorList>
            <person name="Hogendoorn C."/>
        </authorList>
    </citation>
    <scope>NUCLEOTIDE SEQUENCE</scope>
    <source>
        <strain evidence="1">FAVT5</strain>
    </source>
</reference>
<evidence type="ECO:0000313" key="2">
    <source>
        <dbReference type="Proteomes" id="UP000501793"/>
    </source>
</evidence>
<accession>A0ACA8ZBT2</accession>